<dbReference type="Gene3D" id="4.10.240.10">
    <property type="entry name" value="Zn(2)-C6 fungal-type DNA-binding domain"/>
    <property type="match status" value="1"/>
</dbReference>
<dbReference type="SMART" id="SM00066">
    <property type="entry name" value="GAL4"/>
    <property type="match status" value="1"/>
</dbReference>
<dbReference type="SUPFAM" id="SSF57701">
    <property type="entry name" value="Zn2/Cys6 DNA-binding domain"/>
    <property type="match status" value="1"/>
</dbReference>
<dbReference type="EMBL" id="SOZI01000087">
    <property type="protein sequence ID" value="TNY19709.1"/>
    <property type="molecule type" value="Genomic_DNA"/>
</dbReference>
<dbReference type="InterPro" id="IPR001138">
    <property type="entry name" value="Zn2Cys6_DnaBD"/>
</dbReference>
<dbReference type="STRING" id="5288.A0A5C5FTR4"/>
<reference evidence="2 3" key="1">
    <citation type="submission" date="2019-03" db="EMBL/GenBank/DDBJ databases">
        <title>Rhodosporidium diobovatum UCD-FST 08-225 genome sequencing, assembly, and annotation.</title>
        <authorList>
            <person name="Fakankun I.U."/>
            <person name="Fristensky B."/>
            <person name="Levin D.B."/>
        </authorList>
    </citation>
    <scope>NUCLEOTIDE SEQUENCE [LARGE SCALE GENOMIC DNA]</scope>
    <source>
        <strain evidence="2 3">UCD-FST 08-225</strain>
    </source>
</reference>
<dbReference type="GO" id="GO:0008270">
    <property type="term" value="F:zinc ion binding"/>
    <property type="evidence" value="ECO:0007669"/>
    <property type="project" value="InterPro"/>
</dbReference>
<gene>
    <name evidence="2" type="ORF">DMC30DRAFT_399687</name>
</gene>
<sequence>MTAPGRKGPIPVSCDACRLRRTRCSRLPRQPSPDPQGAPPTCEGCAKRGINCITSQLPLSQRQRTGPRIEAAKALCGTTSLSSASPQQQLVASTLASDIGYELLHAFTEAGGASGMPVFPAALLDYVALLSRFEAAGRQVSSLAVDDQLVFRVICAAAAPHWAARASTHSAMPLQLLRDAQSSADALAIWRKPTLANAVALILLQQAAGRGNIASDDACAYFSSAAGHIHTLKERDPVALVSNGIGTTAFTWTATVVDACAAVEHAARPYMCAHSR</sequence>
<evidence type="ECO:0000313" key="2">
    <source>
        <dbReference type="EMBL" id="TNY19709.1"/>
    </source>
</evidence>
<comment type="caution">
    <text evidence="2">The sequence shown here is derived from an EMBL/GenBank/DDBJ whole genome shotgun (WGS) entry which is preliminary data.</text>
</comment>
<protein>
    <recommendedName>
        <fullName evidence="1">Zn(2)-C6 fungal-type domain-containing protein</fullName>
    </recommendedName>
</protein>
<dbReference type="AlphaFoldDB" id="A0A5C5FTR4"/>
<feature type="domain" description="Zn(2)-C6 fungal-type" evidence="1">
    <location>
        <begin position="13"/>
        <end position="54"/>
    </location>
</feature>
<evidence type="ECO:0000313" key="3">
    <source>
        <dbReference type="Proteomes" id="UP000311382"/>
    </source>
</evidence>
<evidence type="ECO:0000259" key="1">
    <source>
        <dbReference type="PROSITE" id="PS50048"/>
    </source>
</evidence>
<dbReference type="GO" id="GO:0000981">
    <property type="term" value="F:DNA-binding transcription factor activity, RNA polymerase II-specific"/>
    <property type="evidence" value="ECO:0007669"/>
    <property type="project" value="InterPro"/>
</dbReference>
<dbReference type="PROSITE" id="PS50048">
    <property type="entry name" value="ZN2_CY6_FUNGAL_2"/>
    <property type="match status" value="1"/>
</dbReference>
<proteinExistence type="predicted"/>
<dbReference type="InterPro" id="IPR036864">
    <property type="entry name" value="Zn2-C6_fun-type_DNA-bd_sf"/>
</dbReference>
<dbReference type="OrthoDB" id="2530216at2759"/>
<accession>A0A5C5FTR4</accession>
<keyword evidence="3" id="KW-1185">Reference proteome</keyword>
<name>A0A5C5FTR4_9BASI</name>
<organism evidence="2 3">
    <name type="scientific">Rhodotorula diobovata</name>
    <dbReference type="NCBI Taxonomy" id="5288"/>
    <lineage>
        <taxon>Eukaryota</taxon>
        <taxon>Fungi</taxon>
        <taxon>Dikarya</taxon>
        <taxon>Basidiomycota</taxon>
        <taxon>Pucciniomycotina</taxon>
        <taxon>Microbotryomycetes</taxon>
        <taxon>Sporidiobolales</taxon>
        <taxon>Sporidiobolaceae</taxon>
        <taxon>Rhodotorula</taxon>
    </lineage>
</organism>
<dbReference type="Pfam" id="PF00172">
    <property type="entry name" value="Zn_clus"/>
    <property type="match status" value="1"/>
</dbReference>
<dbReference type="CDD" id="cd00067">
    <property type="entry name" value="GAL4"/>
    <property type="match status" value="1"/>
</dbReference>
<dbReference type="Proteomes" id="UP000311382">
    <property type="component" value="Unassembled WGS sequence"/>
</dbReference>